<sequence>MKQDELELYDPVKDIWAICIEDNGDPTLITRGCLYKIDQSFVSDRFYDIINDNGRASRMYKTRFILLSDFEEEQ</sequence>
<reference evidence="1" key="1">
    <citation type="submission" date="2020-03" db="EMBL/GenBank/DDBJ databases">
        <title>The deep terrestrial virosphere.</title>
        <authorList>
            <person name="Holmfeldt K."/>
            <person name="Nilsson E."/>
            <person name="Simone D."/>
            <person name="Lopez-Fernandez M."/>
            <person name="Wu X."/>
            <person name="de Brujin I."/>
            <person name="Lundin D."/>
            <person name="Andersson A."/>
            <person name="Bertilsson S."/>
            <person name="Dopson M."/>
        </authorList>
    </citation>
    <scope>NUCLEOTIDE SEQUENCE</scope>
    <source>
        <strain evidence="2">MM415A01139</strain>
        <strain evidence="1">TM448A00527</strain>
        <strain evidence="3">TM448B00869</strain>
    </source>
</reference>
<dbReference type="EMBL" id="MT144022">
    <property type="protein sequence ID" value="QJA46806.1"/>
    <property type="molecule type" value="Genomic_DNA"/>
</dbReference>
<evidence type="ECO:0000313" key="3">
    <source>
        <dbReference type="EMBL" id="QJH96905.1"/>
    </source>
</evidence>
<organism evidence="1">
    <name type="scientific">viral metagenome</name>
    <dbReference type="NCBI Taxonomy" id="1070528"/>
    <lineage>
        <taxon>unclassified sequences</taxon>
        <taxon>metagenomes</taxon>
        <taxon>organismal metagenomes</taxon>
    </lineage>
</organism>
<name>A0A6H1ZFV8_9ZZZZ</name>
<protein>
    <submittedName>
        <fullName evidence="1">Uncharacterized protein</fullName>
    </submittedName>
</protein>
<evidence type="ECO:0000313" key="2">
    <source>
        <dbReference type="EMBL" id="QJA78096.1"/>
    </source>
</evidence>
<gene>
    <name evidence="2" type="ORF">MM415A01139_0014</name>
    <name evidence="1" type="ORF">TM448A00527_0012</name>
    <name evidence="3" type="ORF">TM448B00869_0031</name>
</gene>
<accession>A0A6H1ZFV8</accession>
<dbReference type="AlphaFoldDB" id="A0A6H1ZFV8"/>
<dbReference type="EMBL" id="MT144666">
    <property type="protein sequence ID" value="QJH96905.1"/>
    <property type="molecule type" value="Genomic_DNA"/>
</dbReference>
<dbReference type="EMBL" id="MT142320">
    <property type="protein sequence ID" value="QJA78096.1"/>
    <property type="molecule type" value="Genomic_DNA"/>
</dbReference>
<evidence type="ECO:0000313" key="1">
    <source>
        <dbReference type="EMBL" id="QJA46806.1"/>
    </source>
</evidence>
<proteinExistence type="predicted"/>